<sequence length="39" mass="4585">MQTYMAFEINTILISPSRTHAIFKFNGFEENNNIRIPLL</sequence>
<reference evidence="1" key="1">
    <citation type="submission" date="2018-02" db="EMBL/GenBank/DDBJ databases">
        <title>Rhizophora mucronata_Transcriptome.</title>
        <authorList>
            <person name="Meera S.P."/>
            <person name="Sreeshan A."/>
            <person name="Augustine A."/>
        </authorList>
    </citation>
    <scope>NUCLEOTIDE SEQUENCE</scope>
    <source>
        <tissue evidence="1">Leaf</tissue>
    </source>
</reference>
<protein>
    <submittedName>
        <fullName evidence="1">Uncharacterized protein</fullName>
    </submittedName>
</protein>
<organism evidence="1">
    <name type="scientific">Rhizophora mucronata</name>
    <name type="common">Asiatic mangrove</name>
    <dbReference type="NCBI Taxonomy" id="61149"/>
    <lineage>
        <taxon>Eukaryota</taxon>
        <taxon>Viridiplantae</taxon>
        <taxon>Streptophyta</taxon>
        <taxon>Embryophyta</taxon>
        <taxon>Tracheophyta</taxon>
        <taxon>Spermatophyta</taxon>
        <taxon>Magnoliopsida</taxon>
        <taxon>eudicotyledons</taxon>
        <taxon>Gunneridae</taxon>
        <taxon>Pentapetalae</taxon>
        <taxon>rosids</taxon>
        <taxon>fabids</taxon>
        <taxon>Malpighiales</taxon>
        <taxon>Rhizophoraceae</taxon>
        <taxon>Rhizophora</taxon>
    </lineage>
</organism>
<evidence type="ECO:0000313" key="1">
    <source>
        <dbReference type="EMBL" id="MBX14964.1"/>
    </source>
</evidence>
<accession>A0A2P2LAJ2</accession>
<dbReference type="AlphaFoldDB" id="A0A2P2LAJ2"/>
<proteinExistence type="predicted"/>
<dbReference type="EMBL" id="GGEC01034480">
    <property type="protein sequence ID" value="MBX14964.1"/>
    <property type="molecule type" value="Transcribed_RNA"/>
</dbReference>
<name>A0A2P2LAJ2_RHIMU</name>